<name>A0A7I8DQR7_9FIRM</name>
<evidence type="ECO:0000313" key="1">
    <source>
        <dbReference type="EMBL" id="BCK00730.1"/>
    </source>
</evidence>
<organism evidence="1 2">
    <name type="scientific">Anaerocolumna chitinilytica</name>
    <dbReference type="NCBI Taxonomy" id="1727145"/>
    <lineage>
        <taxon>Bacteria</taxon>
        <taxon>Bacillati</taxon>
        <taxon>Bacillota</taxon>
        <taxon>Clostridia</taxon>
        <taxon>Lachnospirales</taxon>
        <taxon>Lachnospiraceae</taxon>
        <taxon>Anaerocolumna</taxon>
    </lineage>
</organism>
<dbReference type="Proteomes" id="UP000515703">
    <property type="component" value="Chromosome"/>
</dbReference>
<protein>
    <submittedName>
        <fullName evidence="1">Uncharacterized protein</fullName>
    </submittedName>
</protein>
<sequence>MHSTYFQFGVRIGESVALKNTTLGYIYNTNTEQENLDVMNKALKKSDRKNKK</sequence>
<dbReference type="KEGG" id="acht:bsdcttw_37700"/>
<reference evidence="1 2" key="2">
    <citation type="submission" date="2020-08" db="EMBL/GenBank/DDBJ databases">
        <authorList>
            <person name="Ueki A."/>
            <person name="Tonouchi A."/>
        </authorList>
    </citation>
    <scope>NUCLEOTIDE SEQUENCE [LARGE SCALE GENOMIC DNA]</scope>
    <source>
        <strain evidence="1 2">CTTW</strain>
    </source>
</reference>
<gene>
    <name evidence="1" type="ORF">bsdcttw_37700</name>
</gene>
<accession>A0A7I8DQR7</accession>
<dbReference type="EMBL" id="AP023368">
    <property type="protein sequence ID" value="BCK00730.1"/>
    <property type="molecule type" value="Genomic_DNA"/>
</dbReference>
<dbReference type="AlphaFoldDB" id="A0A7I8DQR7"/>
<reference evidence="1 2" key="1">
    <citation type="submission" date="2020-08" db="EMBL/GenBank/DDBJ databases">
        <title>Draft genome sequencing of an Anaerocolumna strain isolated from anoxic soil subjected to BSD treatment.</title>
        <authorList>
            <person name="Uek A."/>
            <person name="Tonouchi A."/>
        </authorList>
    </citation>
    <scope>NUCLEOTIDE SEQUENCE [LARGE SCALE GENOMIC DNA]</scope>
    <source>
        <strain evidence="1 2">CTTW</strain>
    </source>
</reference>
<keyword evidence="2" id="KW-1185">Reference proteome</keyword>
<evidence type="ECO:0000313" key="2">
    <source>
        <dbReference type="Proteomes" id="UP000515703"/>
    </source>
</evidence>
<proteinExistence type="predicted"/>